<comment type="caution">
    <text evidence="1">The sequence shown here is derived from an EMBL/GenBank/DDBJ whole genome shotgun (WGS) entry which is preliminary data.</text>
</comment>
<protein>
    <submittedName>
        <fullName evidence="1">Uncharacterized protein</fullName>
    </submittedName>
</protein>
<keyword evidence="2" id="KW-1185">Reference proteome</keyword>
<reference evidence="2" key="1">
    <citation type="journal article" date="2019" name="Int. J. Syst. Evol. Microbiol.">
        <title>The Global Catalogue of Microorganisms (GCM) 10K type strain sequencing project: providing services to taxonomists for standard genome sequencing and annotation.</title>
        <authorList>
            <consortium name="The Broad Institute Genomics Platform"/>
            <consortium name="The Broad Institute Genome Sequencing Center for Infectious Disease"/>
            <person name="Wu L."/>
            <person name="Ma J."/>
        </authorList>
    </citation>
    <scope>NUCLEOTIDE SEQUENCE [LARGE SCALE GENOMIC DNA]</scope>
    <source>
        <strain evidence="2">JCM 17326</strain>
    </source>
</reference>
<dbReference type="EMBL" id="BAABDQ010000034">
    <property type="protein sequence ID" value="GAA3599338.1"/>
    <property type="molecule type" value="Genomic_DNA"/>
</dbReference>
<name>A0ABP6Z7Y1_9ACTN</name>
<dbReference type="RefSeq" id="WP_345572965.1">
    <property type="nucleotide sequence ID" value="NZ_BAABDQ010000034.1"/>
</dbReference>
<sequence>MIDETAAEQQLAWLLDASLRGPLPDGEIRQHLAPALLEASGGPDGINAALAAVGPLTLRETLRETLTTRPDQVQAAVHSRTTATASRCTWRRRGAWTTCA</sequence>
<evidence type="ECO:0000313" key="2">
    <source>
        <dbReference type="Proteomes" id="UP001500630"/>
    </source>
</evidence>
<organism evidence="1 2">
    <name type="scientific">Nonomuraea rosea</name>
    <dbReference type="NCBI Taxonomy" id="638574"/>
    <lineage>
        <taxon>Bacteria</taxon>
        <taxon>Bacillati</taxon>
        <taxon>Actinomycetota</taxon>
        <taxon>Actinomycetes</taxon>
        <taxon>Streptosporangiales</taxon>
        <taxon>Streptosporangiaceae</taxon>
        <taxon>Nonomuraea</taxon>
    </lineage>
</organism>
<accession>A0ABP6Z7Y1</accession>
<gene>
    <name evidence="1" type="ORF">GCM10022419_098880</name>
</gene>
<dbReference type="Proteomes" id="UP001500630">
    <property type="component" value="Unassembled WGS sequence"/>
</dbReference>
<evidence type="ECO:0000313" key="1">
    <source>
        <dbReference type="EMBL" id="GAA3599338.1"/>
    </source>
</evidence>
<proteinExistence type="predicted"/>